<organism evidence="6 7">
    <name type="scientific">Naematelia encephala</name>
    <dbReference type="NCBI Taxonomy" id="71784"/>
    <lineage>
        <taxon>Eukaryota</taxon>
        <taxon>Fungi</taxon>
        <taxon>Dikarya</taxon>
        <taxon>Basidiomycota</taxon>
        <taxon>Agaricomycotina</taxon>
        <taxon>Tremellomycetes</taxon>
        <taxon>Tremellales</taxon>
        <taxon>Naemateliaceae</taxon>
        <taxon>Naematelia</taxon>
    </lineage>
</organism>
<dbReference type="AlphaFoldDB" id="A0A1Y2BL41"/>
<dbReference type="GO" id="GO:0032259">
    <property type="term" value="P:methylation"/>
    <property type="evidence" value="ECO:0007669"/>
    <property type="project" value="UniProtKB-KW"/>
</dbReference>
<keyword evidence="1" id="KW-0963">Cytoplasm</keyword>
<dbReference type="PANTHER" id="PTHR14614:SF10">
    <property type="entry name" value="PROTEIN N-TERMINAL AND LYSINE N-METHYLTRANSFERASE EFM7"/>
    <property type="match status" value="1"/>
</dbReference>
<evidence type="ECO:0000256" key="4">
    <source>
        <dbReference type="ARBA" id="ARBA00022691"/>
    </source>
</evidence>
<dbReference type="Pfam" id="PF10294">
    <property type="entry name" value="Methyltransf_16"/>
    <property type="match status" value="1"/>
</dbReference>
<feature type="compositionally biased region" description="Polar residues" evidence="5">
    <location>
        <begin position="1"/>
        <end position="12"/>
    </location>
</feature>
<dbReference type="FunCoup" id="A0A1Y2BL41">
    <property type="interactions" value="118"/>
</dbReference>
<feature type="region of interest" description="Disordered" evidence="5">
    <location>
        <begin position="1"/>
        <end position="46"/>
    </location>
</feature>
<accession>A0A1Y2BL41</accession>
<evidence type="ECO:0008006" key="8">
    <source>
        <dbReference type="Google" id="ProtNLM"/>
    </source>
</evidence>
<keyword evidence="3" id="KW-0808">Transferase</keyword>
<protein>
    <recommendedName>
        <fullName evidence="8">Protein N-terminal and lysine N-methyltransferase EFM7</fullName>
    </recommendedName>
</protein>
<evidence type="ECO:0000256" key="5">
    <source>
        <dbReference type="SAM" id="MobiDB-lite"/>
    </source>
</evidence>
<evidence type="ECO:0000256" key="2">
    <source>
        <dbReference type="ARBA" id="ARBA00022603"/>
    </source>
</evidence>
<keyword evidence="4" id="KW-0949">S-adenosyl-L-methionine</keyword>
<dbReference type="PROSITE" id="PS51560">
    <property type="entry name" value="SAM_MT_NNT1"/>
    <property type="match status" value="1"/>
</dbReference>
<reference evidence="6 7" key="1">
    <citation type="submission" date="2016-07" db="EMBL/GenBank/DDBJ databases">
        <title>Pervasive Adenine N6-methylation of Active Genes in Fungi.</title>
        <authorList>
            <consortium name="DOE Joint Genome Institute"/>
            <person name="Mondo S.J."/>
            <person name="Dannebaum R.O."/>
            <person name="Kuo R.C."/>
            <person name="Labutti K."/>
            <person name="Haridas S."/>
            <person name="Kuo A."/>
            <person name="Salamov A."/>
            <person name="Ahrendt S.R."/>
            <person name="Lipzen A."/>
            <person name="Sullivan W."/>
            <person name="Andreopoulos W.B."/>
            <person name="Clum A."/>
            <person name="Lindquist E."/>
            <person name="Daum C."/>
            <person name="Ramamoorthy G.K."/>
            <person name="Gryganskyi A."/>
            <person name="Culley D."/>
            <person name="Magnuson J.K."/>
            <person name="James T.Y."/>
            <person name="O'Malley M.A."/>
            <person name="Stajich J.E."/>
            <person name="Spatafora J.W."/>
            <person name="Visel A."/>
            <person name="Grigoriev I.V."/>
        </authorList>
    </citation>
    <scope>NUCLEOTIDE SEQUENCE [LARGE SCALE GENOMIC DNA]</scope>
    <source>
        <strain evidence="6 7">68-887.2</strain>
    </source>
</reference>
<dbReference type="InterPro" id="IPR029063">
    <property type="entry name" value="SAM-dependent_MTases_sf"/>
</dbReference>
<dbReference type="InterPro" id="IPR025784">
    <property type="entry name" value="EFM7"/>
</dbReference>
<evidence type="ECO:0000256" key="1">
    <source>
        <dbReference type="ARBA" id="ARBA00022490"/>
    </source>
</evidence>
<evidence type="ECO:0000313" key="7">
    <source>
        <dbReference type="Proteomes" id="UP000193986"/>
    </source>
</evidence>
<evidence type="ECO:0000313" key="6">
    <source>
        <dbReference type="EMBL" id="ORY35481.1"/>
    </source>
</evidence>
<dbReference type="GO" id="GO:0008757">
    <property type="term" value="F:S-adenosylmethionine-dependent methyltransferase activity"/>
    <property type="evidence" value="ECO:0007669"/>
    <property type="project" value="UniProtKB-ARBA"/>
</dbReference>
<dbReference type="PANTHER" id="PTHR14614">
    <property type="entry name" value="HEPATOCELLULAR CARCINOMA-ASSOCIATED ANTIGEN"/>
    <property type="match status" value="1"/>
</dbReference>
<keyword evidence="2" id="KW-0489">Methyltransferase</keyword>
<proteinExistence type="predicted"/>
<keyword evidence="7" id="KW-1185">Reference proteome</keyword>
<dbReference type="Proteomes" id="UP000193986">
    <property type="component" value="Unassembled WGS sequence"/>
</dbReference>
<dbReference type="EMBL" id="MCFC01000001">
    <property type="protein sequence ID" value="ORY35481.1"/>
    <property type="molecule type" value="Genomic_DNA"/>
</dbReference>
<dbReference type="STRING" id="71784.A0A1Y2BL41"/>
<name>A0A1Y2BL41_9TREE</name>
<comment type="caution">
    <text evidence="6">The sequence shown here is derived from an EMBL/GenBank/DDBJ whole genome shotgun (WGS) entry which is preliminary data.</text>
</comment>
<dbReference type="InterPro" id="IPR019410">
    <property type="entry name" value="Methyltransf_16"/>
</dbReference>
<dbReference type="Gene3D" id="3.40.50.150">
    <property type="entry name" value="Vaccinia Virus protein VP39"/>
    <property type="match status" value="2"/>
</dbReference>
<dbReference type="OrthoDB" id="46564at2759"/>
<gene>
    <name evidence="6" type="ORF">BCR39DRAFT_509977</name>
</gene>
<evidence type="ECO:0000256" key="3">
    <source>
        <dbReference type="ARBA" id="ARBA00022679"/>
    </source>
</evidence>
<dbReference type="InParanoid" id="A0A1Y2BL41"/>
<feature type="compositionally biased region" description="Low complexity" evidence="5">
    <location>
        <begin position="228"/>
        <end position="280"/>
    </location>
</feature>
<dbReference type="GO" id="GO:0005737">
    <property type="term" value="C:cytoplasm"/>
    <property type="evidence" value="ECO:0007669"/>
    <property type="project" value="TreeGrafter"/>
</dbReference>
<dbReference type="SUPFAM" id="SSF53335">
    <property type="entry name" value="S-adenosyl-L-methionine-dependent methyltransferases"/>
    <property type="match status" value="1"/>
</dbReference>
<sequence length="377" mass="42019">MPLNETSTTAKPESQIISDDSDDDEPGFGLDDLIPEPESPTPAPYSFSTYIPPPLPSLPILDARTQLILRLVGSHPLWGHHLWNTARTLTDYLMENPQLVRGRKILELGAGAALPSIVSLLIGAEKAVMTDYPDTQLVDNMLYNVETNLPSALVERADVEGFTWGRDPGPLLDKTHGEGYDLLILSDLVFNHSQHPALIRSVNSLLRDSTSKPSPSRPDSIVPTSRKSPPLQQQQSPPLQQQQSPPLQQQQSPPLQRQQYPPEQHQQSPPEQQQSISHQRSSPEERQSPQPPPPTYPSILVFITHHRPHLISADLNFFPALASSGHGWAYQRIVERFAGVMFDEDPGDAIVRGTVYGWRCWRVRTELGELPGEVVFQ</sequence>
<feature type="region of interest" description="Disordered" evidence="5">
    <location>
        <begin position="206"/>
        <end position="298"/>
    </location>
</feature>